<evidence type="ECO:0000259" key="2">
    <source>
        <dbReference type="Pfam" id="PF25362"/>
    </source>
</evidence>
<dbReference type="InterPro" id="IPR057446">
    <property type="entry name" value="PH_bac"/>
</dbReference>
<gene>
    <name evidence="3" type="ORF">ATL42_0971</name>
</gene>
<keyword evidence="1" id="KW-1133">Transmembrane helix</keyword>
<dbReference type="AlphaFoldDB" id="A0A2A9E3G0"/>
<dbReference type="EMBL" id="PDJG01000001">
    <property type="protein sequence ID" value="PFG33111.1"/>
    <property type="molecule type" value="Genomic_DNA"/>
</dbReference>
<feature type="domain" description="PH" evidence="2">
    <location>
        <begin position="39"/>
        <end position="166"/>
    </location>
</feature>
<feature type="transmembrane region" description="Helical" evidence="1">
    <location>
        <begin position="6"/>
        <end position="24"/>
    </location>
</feature>
<sequence length="192" mass="19570">MSMPMPVAVGLWVALGVGILLVMWRGWRGSMARGAGAVGTLPVVPDGAGLGAARTDAIVGTYVSSTMAGDWLGRVVAHDLGVRSSATVQVFDAGVVIERRGAADVFVPAGVLRGVRRVAGMAGKYVGGEGIVVIEWSASSPDGAPVPLDTGIRTQRASDRSILVDAVGALTASAVVGPYVSPDSQFDSKEPQ</sequence>
<evidence type="ECO:0000313" key="3">
    <source>
        <dbReference type="EMBL" id="PFG33111.1"/>
    </source>
</evidence>
<proteinExistence type="predicted"/>
<dbReference type="Proteomes" id="UP000225548">
    <property type="component" value="Unassembled WGS sequence"/>
</dbReference>
<evidence type="ECO:0000313" key="4">
    <source>
        <dbReference type="Proteomes" id="UP000225548"/>
    </source>
</evidence>
<keyword evidence="1" id="KW-0812">Transmembrane</keyword>
<accession>A0A2A9E3G0</accession>
<evidence type="ECO:0000256" key="1">
    <source>
        <dbReference type="SAM" id="Phobius"/>
    </source>
</evidence>
<protein>
    <recommendedName>
        <fullName evidence="2">PH domain-containing protein</fullName>
    </recommendedName>
</protein>
<organism evidence="3 4">
    <name type="scientific">Sanguibacter antarcticus</name>
    <dbReference type="NCBI Taxonomy" id="372484"/>
    <lineage>
        <taxon>Bacteria</taxon>
        <taxon>Bacillati</taxon>
        <taxon>Actinomycetota</taxon>
        <taxon>Actinomycetes</taxon>
        <taxon>Micrococcales</taxon>
        <taxon>Sanguibacteraceae</taxon>
        <taxon>Sanguibacter</taxon>
    </lineage>
</organism>
<name>A0A2A9E3G0_9MICO</name>
<keyword evidence="4" id="KW-1185">Reference proteome</keyword>
<reference evidence="3 4" key="1">
    <citation type="submission" date="2017-10" db="EMBL/GenBank/DDBJ databases">
        <title>Sequencing the genomes of 1000 actinobacteria strains.</title>
        <authorList>
            <person name="Klenk H.-P."/>
        </authorList>
    </citation>
    <scope>NUCLEOTIDE SEQUENCE [LARGE SCALE GENOMIC DNA]</scope>
    <source>
        <strain evidence="3 4">DSM 18966</strain>
    </source>
</reference>
<dbReference type="Pfam" id="PF25362">
    <property type="entry name" value="bPH_11"/>
    <property type="match status" value="1"/>
</dbReference>
<comment type="caution">
    <text evidence="3">The sequence shown here is derived from an EMBL/GenBank/DDBJ whole genome shotgun (WGS) entry which is preliminary data.</text>
</comment>
<keyword evidence="1" id="KW-0472">Membrane</keyword>